<evidence type="ECO:0000256" key="2">
    <source>
        <dbReference type="SAM" id="Coils"/>
    </source>
</evidence>
<evidence type="ECO:0008006" key="4">
    <source>
        <dbReference type="Google" id="ProtNLM"/>
    </source>
</evidence>
<dbReference type="GO" id="GO:0003341">
    <property type="term" value="P:cilium movement"/>
    <property type="evidence" value="ECO:0007669"/>
    <property type="project" value="InterPro"/>
</dbReference>
<organism evidence="3">
    <name type="scientific">Trypanosoma vivax (strain Y486)</name>
    <dbReference type="NCBI Taxonomy" id="1055687"/>
    <lineage>
        <taxon>Eukaryota</taxon>
        <taxon>Discoba</taxon>
        <taxon>Euglenozoa</taxon>
        <taxon>Kinetoplastea</taxon>
        <taxon>Metakinetoplastina</taxon>
        <taxon>Trypanosomatida</taxon>
        <taxon>Trypanosomatidae</taxon>
        <taxon>Trypanosoma</taxon>
        <taxon>Duttonella</taxon>
    </lineage>
</organism>
<dbReference type="EMBL" id="HE573020">
    <property type="protein sequence ID" value="CCC47713.1"/>
    <property type="molecule type" value="Genomic_DNA"/>
</dbReference>
<feature type="coiled-coil region" evidence="2">
    <location>
        <begin position="291"/>
        <end position="402"/>
    </location>
</feature>
<keyword evidence="1 2" id="KW-0175">Coiled coil</keyword>
<reference evidence="3" key="1">
    <citation type="journal article" date="2012" name="Proc. Natl. Acad. Sci. U.S.A.">
        <title>Antigenic diversity is generated by distinct evolutionary mechanisms in African trypanosome species.</title>
        <authorList>
            <person name="Jackson A.P."/>
            <person name="Berry A."/>
            <person name="Aslett M."/>
            <person name="Allison H.C."/>
            <person name="Burton P."/>
            <person name="Vavrova-Anderson J."/>
            <person name="Brown R."/>
            <person name="Browne H."/>
            <person name="Corton N."/>
            <person name="Hauser H."/>
            <person name="Gamble J."/>
            <person name="Gilderthorp R."/>
            <person name="Marcello L."/>
            <person name="McQuillan J."/>
            <person name="Otto T.D."/>
            <person name="Quail M.A."/>
            <person name="Sanders M.J."/>
            <person name="van Tonder A."/>
            <person name="Ginger M.L."/>
            <person name="Field M.C."/>
            <person name="Barry J.D."/>
            <person name="Hertz-Fowler C."/>
            <person name="Berriman M."/>
        </authorList>
    </citation>
    <scope>NUCLEOTIDE SEQUENCE</scope>
    <source>
        <strain evidence="3">Y486</strain>
    </source>
</reference>
<feature type="coiled-coil region" evidence="2">
    <location>
        <begin position="705"/>
        <end position="732"/>
    </location>
</feature>
<feature type="coiled-coil region" evidence="2">
    <location>
        <begin position="53"/>
        <end position="87"/>
    </location>
</feature>
<protein>
    <recommendedName>
        <fullName evidence="4">Coiled-coil domain-containing protein 39</fullName>
    </recommendedName>
</protein>
<proteinExistence type="predicted"/>
<dbReference type="AlphaFoldDB" id="G0TUS7"/>
<feature type="coiled-coil region" evidence="2">
    <location>
        <begin position="459"/>
        <end position="533"/>
    </location>
</feature>
<dbReference type="GO" id="GO:0060285">
    <property type="term" value="P:cilium-dependent cell motility"/>
    <property type="evidence" value="ECO:0007669"/>
    <property type="project" value="TreeGrafter"/>
</dbReference>
<evidence type="ECO:0000313" key="3">
    <source>
        <dbReference type="EMBL" id="CCC47713.1"/>
    </source>
</evidence>
<dbReference type="VEuPathDB" id="TriTrypDB:TvY486_0403800"/>
<dbReference type="PANTHER" id="PTHR18962">
    <property type="entry name" value="COILED-COIL DOMAIN-CONTAINING PROTEIN 39"/>
    <property type="match status" value="1"/>
</dbReference>
<feature type="coiled-coil region" evidence="2">
    <location>
        <begin position="756"/>
        <end position="815"/>
    </location>
</feature>
<accession>G0TUS7</accession>
<sequence length="897" mass="103466">MVIIIIIPHALIHTHISSISFSSLHFNVQTPTGLFSVTMNLEVIDATLESLPLELLNATNKELTAQLSRYEQIHEQHVREVEDQRRRLEFVREHLSNVRGEIVNTQSLADTKRREVESETHMLRLLVRECGRLAQSQVQMEAQDAVVKERLQDVQNRLFTENLRMAELKSAMAFNQEALEKWDEARQQKEADEAVVARYAKTDALKVRQLDAAVERGEAKLRERQRQLKEEVATTHNVQLELDRAASDYRRLHGERSKLIKDWENVVNEIHVRDKAIRSAAQQYSDGADWIERRREVLKRILEDLDAAREDEASVQAGIAEREQNAEKSRETKAALETHVAALEDEVEGLREGLSCAVRDRNNSRIQLERSKTSVEDKKVALAKLEKKKDALKEQQRNVCSEATDLVSQRDVVSRLLSEARMTDQHLDRGLEEMKHGKYIAGERLHEVVEQQRLLAAEISGAQSQGRNLKAKINQLDSEHFSQQQLLYGIEFNVQQMQRKVNRARGERTEEEREHLTSKIDALQSTLDELGKQQCALEVQVKRVRDETQHANAELVKLRGHEKIAGEKLLQLQLGCGSCSVELGELRKVREEKIVWVDTQELQLQGLKRILHQRNDEINNLNEQKRQFSIGVSERMAEIALRHDVLRMEAKLMEERRRQLVSELQERHRSLTGLRNRYDVQSARLCPGSMNMTQAQLVMEAARERENLQVKGDALDQRVARMEKEVAKLMRTLCIIRASNSNYRHLFDRVSDEHEMARTRMALQQQQRELKAAISRRTLELSDYQQVLQGKMLDLKQTVERREKAVSTLEELRAACEQAHSTLMQDRETVVRYDQAIRKARASVSVAVVADVDLVEEQERFSTTVSRVLQIIEERKIDVGDHIQSVLTGFVMRPIDA</sequence>
<name>G0TUS7_TRYVY</name>
<dbReference type="Pfam" id="PF24161">
    <property type="entry name" value="CCDC39"/>
    <property type="match status" value="1"/>
</dbReference>
<dbReference type="GO" id="GO:0005930">
    <property type="term" value="C:axoneme"/>
    <property type="evidence" value="ECO:0007669"/>
    <property type="project" value="InterPro"/>
</dbReference>
<gene>
    <name evidence="3" type="ORF">TVY486_0403800</name>
</gene>
<dbReference type="GO" id="GO:0036159">
    <property type="term" value="P:inner dynein arm assembly"/>
    <property type="evidence" value="ECO:0007669"/>
    <property type="project" value="InterPro"/>
</dbReference>
<dbReference type="InterPro" id="IPR033290">
    <property type="entry name" value="CCDC39"/>
</dbReference>
<dbReference type="PANTHER" id="PTHR18962:SF0">
    <property type="entry name" value="COILED-COIL DOMAIN-CONTAINING PROTEIN 39"/>
    <property type="match status" value="1"/>
</dbReference>
<evidence type="ECO:0000256" key="1">
    <source>
        <dbReference type="ARBA" id="ARBA00023054"/>
    </source>
</evidence>